<sequence>MFTHIGNIATIGVAVKHLKQLLGPGSYGITQTSFHVAASSPLRRGAYYIEENPEPSVTRFLHSQTEEPSPSPRSDNQDSSTNPPTSSRWVPVEEAGLNSSLDYPPILSLHPDEEEPTWSHAVGSGALLPSNMEEESSRGSNISTITPGPTKEVDDYACRRLNQMVSAAVQSEGQSTLSAPSTDY</sequence>
<feature type="compositionally biased region" description="Polar residues" evidence="1">
    <location>
        <begin position="138"/>
        <end position="147"/>
    </location>
</feature>
<accession>A0AAD3MDY6</accession>
<feature type="region of interest" description="Disordered" evidence="1">
    <location>
        <begin position="59"/>
        <end position="151"/>
    </location>
</feature>
<keyword evidence="3" id="KW-1185">Reference proteome</keyword>
<gene>
    <name evidence="2" type="ORF">AKAME5_002815500</name>
</gene>
<name>A0AAD3MDY6_LATJO</name>
<dbReference type="AlphaFoldDB" id="A0AAD3MDY6"/>
<dbReference type="EMBL" id="BRZM01003708">
    <property type="protein sequence ID" value="GLD51724.1"/>
    <property type="molecule type" value="Genomic_DNA"/>
</dbReference>
<comment type="caution">
    <text evidence="2">The sequence shown here is derived from an EMBL/GenBank/DDBJ whole genome shotgun (WGS) entry which is preliminary data.</text>
</comment>
<dbReference type="Proteomes" id="UP001279410">
    <property type="component" value="Unassembled WGS sequence"/>
</dbReference>
<evidence type="ECO:0000313" key="2">
    <source>
        <dbReference type="EMBL" id="GLD51724.1"/>
    </source>
</evidence>
<reference evidence="2" key="1">
    <citation type="submission" date="2022-08" db="EMBL/GenBank/DDBJ databases">
        <title>Genome sequencing of akame (Lates japonicus).</title>
        <authorList>
            <person name="Hashiguchi Y."/>
            <person name="Takahashi H."/>
        </authorList>
    </citation>
    <scope>NUCLEOTIDE SEQUENCE</scope>
    <source>
        <strain evidence="2">Kochi</strain>
    </source>
</reference>
<organism evidence="2 3">
    <name type="scientific">Lates japonicus</name>
    <name type="common">Japanese lates</name>
    <dbReference type="NCBI Taxonomy" id="270547"/>
    <lineage>
        <taxon>Eukaryota</taxon>
        <taxon>Metazoa</taxon>
        <taxon>Chordata</taxon>
        <taxon>Craniata</taxon>
        <taxon>Vertebrata</taxon>
        <taxon>Euteleostomi</taxon>
        <taxon>Actinopterygii</taxon>
        <taxon>Neopterygii</taxon>
        <taxon>Teleostei</taxon>
        <taxon>Neoteleostei</taxon>
        <taxon>Acanthomorphata</taxon>
        <taxon>Carangaria</taxon>
        <taxon>Carangaria incertae sedis</taxon>
        <taxon>Centropomidae</taxon>
        <taxon>Lates</taxon>
    </lineage>
</organism>
<feature type="compositionally biased region" description="Polar residues" evidence="1">
    <location>
        <begin position="61"/>
        <end position="88"/>
    </location>
</feature>
<evidence type="ECO:0000313" key="3">
    <source>
        <dbReference type="Proteomes" id="UP001279410"/>
    </source>
</evidence>
<proteinExistence type="predicted"/>
<evidence type="ECO:0000256" key="1">
    <source>
        <dbReference type="SAM" id="MobiDB-lite"/>
    </source>
</evidence>
<protein>
    <submittedName>
        <fullName evidence="2">Neurocan core protein-like protein</fullName>
    </submittedName>
</protein>